<dbReference type="AlphaFoldDB" id="A7NIS0"/>
<dbReference type="eggNOG" id="COG1738">
    <property type="taxonomic scope" value="Bacteria"/>
</dbReference>
<dbReference type="STRING" id="383372.Rcas_1276"/>
<sequence length="172" mass="18681">MRFIILYILAILAANLTADDILTVWALQFSLGTLFFGVIFTLRDLIHRQYDKTVVYATILAAVGVNVIAAAASFASPRIIAASAIALFLSELTDTEVYHALRHRIWIIRALSSNACSAPLDTLLFTMLAFYGVWSNDLIASVIVGDSLLKYAIAASAVGLGVTIRPHAQRVI</sequence>
<proteinExistence type="predicted"/>
<organism evidence="2 3">
    <name type="scientific">Roseiflexus castenholzii (strain DSM 13941 / HLO8)</name>
    <dbReference type="NCBI Taxonomy" id="383372"/>
    <lineage>
        <taxon>Bacteria</taxon>
        <taxon>Bacillati</taxon>
        <taxon>Chloroflexota</taxon>
        <taxon>Chloroflexia</taxon>
        <taxon>Chloroflexales</taxon>
        <taxon>Roseiflexineae</taxon>
        <taxon>Roseiflexaceae</taxon>
        <taxon>Roseiflexus</taxon>
    </lineage>
</organism>
<dbReference type="HOGENOM" id="CLU_130313_0_0_0"/>
<feature type="transmembrane region" description="Helical" evidence="1">
    <location>
        <begin position="110"/>
        <end position="132"/>
    </location>
</feature>
<keyword evidence="3" id="KW-1185">Reference proteome</keyword>
<dbReference type="PANTHER" id="PTHR34300:SF2">
    <property type="entry name" value="QUEUOSINE PRECURSOR TRANSPORTER-RELATED"/>
    <property type="match status" value="1"/>
</dbReference>
<dbReference type="Pfam" id="PF02592">
    <property type="entry name" value="Vut_1"/>
    <property type="match status" value="1"/>
</dbReference>
<dbReference type="RefSeq" id="WP_012119803.1">
    <property type="nucleotide sequence ID" value="NC_009767.1"/>
</dbReference>
<dbReference type="InterPro" id="IPR003744">
    <property type="entry name" value="YhhQ"/>
</dbReference>
<feature type="transmembrane region" description="Helical" evidence="1">
    <location>
        <begin position="138"/>
        <end position="164"/>
    </location>
</feature>
<reference evidence="2 3" key="1">
    <citation type="submission" date="2007-08" db="EMBL/GenBank/DDBJ databases">
        <title>Complete sequence of Roseiflexus castenholzii DSM 13941.</title>
        <authorList>
            <consortium name="US DOE Joint Genome Institute"/>
            <person name="Copeland A."/>
            <person name="Lucas S."/>
            <person name="Lapidus A."/>
            <person name="Barry K."/>
            <person name="Glavina del Rio T."/>
            <person name="Dalin E."/>
            <person name="Tice H."/>
            <person name="Pitluck S."/>
            <person name="Thompson L.S."/>
            <person name="Brettin T."/>
            <person name="Bruce D."/>
            <person name="Detter J.C."/>
            <person name="Han C."/>
            <person name="Tapia R."/>
            <person name="Schmutz J."/>
            <person name="Larimer F."/>
            <person name="Land M."/>
            <person name="Hauser L."/>
            <person name="Kyrpides N."/>
            <person name="Mikhailova N."/>
            <person name="Bryant D.A."/>
            <person name="Hanada S."/>
            <person name="Tsukatani Y."/>
            <person name="Richardson P."/>
        </authorList>
    </citation>
    <scope>NUCLEOTIDE SEQUENCE [LARGE SCALE GENOMIC DNA]</scope>
    <source>
        <strain evidence="3">DSM 13941 / HLO8</strain>
    </source>
</reference>
<evidence type="ECO:0000313" key="3">
    <source>
        <dbReference type="Proteomes" id="UP000000263"/>
    </source>
</evidence>
<dbReference type="Proteomes" id="UP000000263">
    <property type="component" value="Chromosome"/>
</dbReference>
<feature type="transmembrane region" description="Helical" evidence="1">
    <location>
        <begin position="28"/>
        <end position="46"/>
    </location>
</feature>
<name>A7NIS0_ROSCS</name>
<protein>
    <recommendedName>
        <fullName evidence="4">VUT family protein</fullName>
    </recommendedName>
</protein>
<gene>
    <name evidence="2" type="ordered locus">Rcas_1276</name>
</gene>
<dbReference type="OrthoDB" id="9805479at2"/>
<evidence type="ECO:0008006" key="4">
    <source>
        <dbReference type="Google" id="ProtNLM"/>
    </source>
</evidence>
<keyword evidence="1" id="KW-0472">Membrane</keyword>
<dbReference type="PANTHER" id="PTHR34300">
    <property type="entry name" value="QUEUOSINE PRECURSOR TRANSPORTER-RELATED"/>
    <property type="match status" value="1"/>
</dbReference>
<dbReference type="EMBL" id="CP000804">
    <property type="protein sequence ID" value="ABU57373.1"/>
    <property type="molecule type" value="Genomic_DNA"/>
</dbReference>
<feature type="transmembrane region" description="Helical" evidence="1">
    <location>
        <begin position="53"/>
        <end position="73"/>
    </location>
</feature>
<evidence type="ECO:0000313" key="2">
    <source>
        <dbReference type="EMBL" id="ABU57373.1"/>
    </source>
</evidence>
<accession>A7NIS0</accession>
<keyword evidence="1" id="KW-1133">Transmembrane helix</keyword>
<dbReference type="KEGG" id="rca:Rcas_1276"/>
<evidence type="ECO:0000256" key="1">
    <source>
        <dbReference type="SAM" id="Phobius"/>
    </source>
</evidence>
<keyword evidence="1" id="KW-0812">Transmembrane</keyword>